<feature type="non-terminal residue" evidence="2">
    <location>
        <position position="1"/>
    </location>
</feature>
<reference evidence="2" key="1">
    <citation type="journal article" date="2014" name="Front. Microbiol.">
        <title>High frequency of phylogenetically diverse reductive dehalogenase-homologous genes in deep subseafloor sedimentary metagenomes.</title>
        <authorList>
            <person name="Kawai M."/>
            <person name="Futagami T."/>
            <person name="Toyoda A."/>
            <person name="Takaki Y."/>
            <person name="Nishi S."/>
            <person name="Hori S."/>
            <person name="Arai W."/>
            <person name="Tsubouchi T."/>
            <person name="Morono Y."/>
            <person name="Uchiyama I."/>
            <person name="Ito T."/>
            <person name="Fujiyama A."/>
            <person name="Inagaki F."/>
            <person name="Takami H."/>
        </authorList>
    </citation>
    <scope>NUCLEOTIDE SEQUENCE</scope>
    <source>
        <strain evidence="2">Expedition CK06-06</strain>
    </source>
</reference>
<keyword evidence="1" id="KW-0175">Coiled coil</keyword>
<evidence type="ECO:0000256" key="1">
    <source>
        <dbReference type="SAM" id="Coils"/>
    </source>
</evidence>
<accession>X1H5M5</accession>
<sequence length="71" mass="8670">GEELAEIAKERYEVMRKGEIIRIKEKWELRRLEEKINVELELREEVKNAIEENRTIKMEYWGLILERGIVK</sequence>
<dbReference type="AlphaFoldDB" id="X1H5M5"/>
<organism evidence="2">
    <name type="scientific">marine sediment metagenome</name>
    <dbReference type="NCBI Taxonomy" id="412755"/>
    <lineage>
        <taxon>unclassified sequences</taxon>
        <taxon>metagenomes</taxon>
        <taxon>ecological metagenomes</taxon>
    </lineage>
</organism>
<feature type="coiled-coil region" evidence="1">
    <location>
        <begin position="29"/>
        <end position="59"/>
    </location>
</feature>
<proteinExistence type="predicted"/>
<name>X1H5M5_9ZZZZ</name>
<evidence type="ECO:0000313" key="2">
    <source>
        <dbReference type="EMBL" id="GAH64702.1"/>
    </source>
</evidence>
<gene>
    <name evidence="2" type="ORF">S03H2_40766</name>
</gene>
<comment type="caution">
    <text evidence="2">The sequence shown here is derived from an EMBL/GenBank/DDBJ whole genome shotgun (WGS) entry which is preliminary data.</text>
</comment>
<dbReference type="EMBL" id="BARU01025291">
    <property type="protein sequence ID" value="GAH64702.1"/>
    <property type="molecule type" value="Genomic_DNA"/>
</dbReference>
<protein>
    <submittedName>
        <fullName evidence="2">Uncharacterized protein</fullName>
    </submittedName>
</protein>